<dbReference type="Gene3D" id="3.60.10.10">
    <property type="entry name" value="Endonuclease/exonuclease/phosphatase"/>
    <property type="match status" value="1"/>
</dbReference>
<sequence length="194" mass="21888">MGVAIILKENIPFKIEHSIQLQNNNEQPESLLIISAYRSPHNHTTSSEWQKFFNTCKDYKHIIIGGDFNAHHLSWGAKKNTPTGSALSETIIEYDLSIINDGSHTYFEPIIPDIDSQILTLDTQSIDNLEDTTSSPLDLTIVSTSLLGLTSWSTFPDKMHSDHIPVTTTIQLSFNKTPPLFTHKLNLKKTNWDL</sequence>
<name>A0ABD2XQ80_9HYME</name>
<evidence type="ECO:0000313" key="3">
    <source>
        <dbReference type="Proteomes" id="UP001627154"/>
    </source>
</evidence>
<dbReference type="AlphaFoldDB" id="A0ABD2XQ80"/>
<dbReference type="SUPFAM" id="SSF56219">
    <property type="entry name" value="DNase I-like"/>
    <property type="match status" value="1"/>
</dbReference>
<dbReference type="InterPro" id="IPR036691">
    <property type="entry name" value="Endo/exonu/phosph_ase_sf"/>
</dbReference>
<dbReference type="Pfam" id="PF14529">
    <property type="entry name" value="Exo_endo_phos_2"/>
    <property type="match status" value="1"/>
</dbReference>
<dbReference type="InterPro" id="IPR005135">
    <property type="entry name" value="Endo/exonuclease/phosphatase"/>
</dbReference>
<feature type="domain" description="Endonuclease/exonuclease/phosphatase" evidence="1">
    <location>
        <begin position="32"/>
        <end position="166"/>
    </location>
</feature>
<evidence type="ECO:0000259" key="1">
    <source>
        <dbReference type="Pfam" id="PF14529"/>
    </source>
</evidence>
<organism evidence="2 3">
    <name type="scientific">Trichogramma kaykai</name>
    <dbReference type="NCBI Taxonomy" id="54128"/>
    <lineage>
        <taxon>Eukaryota</taxon>
        <taxon>Metazoa</taxon>
        <taxon>Ecdysozoa</taxon>
        <taxon>Arthropoda</taxon>
        <taxon>Hexapoda</taxon>
        <taxon>Insecta</taxon>
        <taxon>Pterygota</taxon>
        <taxon>Neoptera</taxon>
        <taxon>Endopterygota</taxon>
        <taxon>Hymenoptera</taxon>
        <taxon>Apocrita</taxon>
        <taxon>Proctotrupomorpha</taxon>
        <taxon>Chalcidoidea</taxon>
        <taxon>Trichogrammatidae</taxon>
        <taxon>Trichogramma</taxon>
    </lineage>
</organism>
<accession>A0ABD2XQ80</accession>
<reference evidence="2 3" key="1">
    <citation type="journal article" date="2024" name="bioRxiv">
        <title>A reference genome for Trichogramma kaykai: A tiny desert-dwelling parasitoid wasp with competing sex-ratio distorters.</title>
        <authorList>
            <person name="Culotta J."/>
            <person name="Lindsey A.R."/>
        </authorList>
    </citation>
    <scope>NUCLEOTIDE SEQUENCE [LARGE SCALE GENOMIC DNA]</scope>
    <source>
        <strain evidence="2 3">KSX58</strain>
    </source>
</reference>
<keyword evidence="3" id="KW-1185">Reference proteome</keyword>
<dbReference type="EMBL" id="JBJJXI010000015">
    <property type="protein sequence ID" value="KAL3407174.1"/>
    <property type="molecule type" value="Genomic_DNA"/>
</dbReference>
<comment type="caution">
    <text evidence="2">The sequence shown here is derived from an EMBL/GenBank/DDBJ whole genome shotgun (WGS) entry which is preliminary data.</text>
</comment>
<protein>
    <recommendedName>
        <fullName evidence="1">Endonuclease/exonuclease/phosphatase domain-containing protein</fullName>
    </recommendedName>
</protein>
<gene>
    <name evidence="2" type="ORF">TKK_000717</name>
</gene>
<evidence type="ECO:0000313" key="2">
    <source>
        <dbReference type="EMBL" id="KAL3407174.1"/>
    </source>
</evidence>
<dbReference type="PANTHER" id="PTHR33273:SF4">
    <property type="entry name" value="ENDONUCLEASE_EXONUCLEASE_PHOSPHATASE DOMAIN-CONTAINING PROTEIN"/>
    <property type="match status" value="1"/>
</dbReference>
<dbReference type="Proteomes" id="UP001627154">
    <property type="component" value="Unassembled WGS sequence"/>
</dbReference>
<dbReference type="PANTHER" id="PTHR33273">
    <property type="entry name" value="DOMAIN-CONTAINING PROTEIN, PUTATIVE-RELATED"/>
    <property type="match status" value="1"/>
</dbReference>
<proteinExistence type="predicted"/>